<keyword evidence="1" id="KW-0472">Membrane</keyword>
<sequence>MVDTTVFGDLPSYKFDKKFQEDIDYKKLENFEKKKTEQHELNNWIGKFKNELEKYFNVEYKSWTTDLRQKRCRDLDYWVLKVQGKMSDLLLADQRLSNCISSFRNYIQSIFQKKKEFECERYKDTDANIEIRKKLDDYCENRDYIKGKIDEKKNKDFCEIYNTYNRENDELFNNESSTCKKEYMQPKHCIIHKTCTIQDRSATFPQIDCAMYDASYESDNNSLLNKLLLTILLILGIGALFLFLYKYTPLSSFLLSDKLRRKKNNIFTEDTQEISEDNTEYSPQYTENVTSNIGYNMI</sequence>
<dbReference type="Proteomes" id="UP000078550">
    <property type="component" value="Unassembled WGS sequence"/>
</dbReference>
<evidence type="ECO:0000313" key="3">
    <source>
        <dbReference type="EMBL" id="SBT59484.1"/>
    </source>
</evidence>
<keyword evidence="5" id="KW-1185">Reference proteome</keyword>
<feature type="transmembrane region" description="Helical" evidence="1">
    <location>
        <begin position="227"/>
        <end position="245"/>
    </location>
</feature>
<dbReference type="Proteomes" id="UP000078555">
    <property type="component" value="Unassembled WGS sequence"/>
</dbReference>
<proteinExistence type="predicted"/>
<reference evidence="4 5" key="2">
    <citation type="submission" date="2016-05" db="EMBL/GenBank/DDBJ databases">
        <authorList>
            <person name="Naeem Raeece"/>
        </authorList>
    </citation>
    <scope>NUCLEOTIDE SEQUENCE [LARGE SCALE GENOMIC DNA]</scope>
</reference>
<dbReference type="EMBL" id="FLRE01003467">
    <property type="protein sequence ID" value="SBT59484.1"/>
    <property type="molecule type" value="Genomic_DNA"/>
</dbReference>
<gene>
    <name evidence="2" type="ORF">POVWA1_082320</name>
    <name evidence="3" type="ORF">POVWA2_097120</name>
</gene>
<keyword evidence="1" id="KW-1133">Transmembrane helix</keyword>
<protein>
    <submittedName>
        <fullName evidence="2">PIR Superfamily Protein</fullName>
    </submittedName>
</protein>
<accession>A0A1A9AMY2</accession>
<dbReference type="InterPro" id="IPR008780">
    <property type="entry name" value="Plasmodium_Vir"/>
</dbReference>
<evidence type="ECO:0000313" key="4">
    <source>
        <dbReference type="Proteomes" id="UP000078550"/>
    </source>
</evidence>
<dbReference type="EMBL" id="FLRD01001558">
    <property type="protein sequence ID" value="SBT57564.1"/>
    <property type="molecule type" value="Genomic_DNA"/>
</dbReference>
<name>A0A1A9AMY2_PLAOA</name>
<evidence type="ECO:0000313" key="2">
    <source>
        <dbReference type="EMBL" id="SBT57564.1"/>
    </source>
</evidence>
<dbReference type="AlphaFoldDB" id="A0A1A9AMY2"/>
<evidence type="ECO:0000256" key="1">
    <source>
        <dbReference type="SAM" id="Phobius"/>
    </source>
</evidence>
<evidence type="ECO:0000313" key="5">
    <source>
        <dbReference type="Proteomes" id="UP000078555"/>
    </source>
</evidence>
<dbReference type="Pfam" id="PF05795">
    <property type="entry name" value="Plasmodium_Vir"/>
    <property type="match status" value="2"/>
</dbReference>
<organism evidence="2 5">
    <name type="scientific">Plasmodium ovale wallikeri</name>
    <dbReference type="NCBI Taxonomy" id="864142"/>
    <lineage>
        <taxon>Eukaryota</taxon>
        <taxon>Sar</taxon>
        <taxon>Alveolata</taxon>
        <taxon>Apicomplexa</taxon>
        <taxon>Aconoidasida</taxon>
        <taxon>Haemosporida</taxon>
        <taxon>Plasmodiidae</taxon>
        <taxon>Plasmodium</taxon>
        <taxon>Plasmodium (Plasmodium)</taxon>
    </lineage>
</organism>
<keyword evidence="1" id="KW-0812">Transmembrane</keyword>
<reference evidence="2" key="1">
    <citation type="submission" date="2016-05" db="EMBL/GenBank/DDBJ databases">
        <authorList>
            <person name="Lavstsen T."/>
            <person name="Jespersen J.S."/>
        </authorList>
    </citation>
    <scope>NUCLEOTIDE SEQUENCE [LARGE SCALE GENOMIC DNA]</scope>
</reference>